<feature type="region of interest" description="Disordered" evidence="1">
    <location>
        <begin position="66"/>
        <end position="107"/>
    </location>
</feature>
<evidence type="ECO:0000313" key="2">
    <source>
        <dbReference type="EMBL" id="KAF9327756.1"/>
    </source>
</evidence>
<gene>
    <name evidence="2" type="ORF">BG006_008995</name>
</gene>
<sequence>MFDIPELDSMVCSKLELGTMAKCAQVNKTWNRVLAPFVWRTIPKDTKYSAWRELCRFALEDLLQERQHTQQEQSPRTRRSTRTTKGASETSEAPKNTEPPPSPLAKNGHLVHQVQCAAKLLAGLERVLAMHMLSESAEHSKLTAQDLVRHFLRRCPNALMVFEMTNEHFDAPQKYRLALEILPRVDTLVITASYDSRKAVPVARLKQILTTTSDHLESLMINTPSFRSCIGATDRAMPSAKSSEPMMTSRPKKLKLRALVKSDSYAWLWRACGQVQELEVEILPNKVYAELVNAVQHSMPSLDTVTFSNCVRRDNYEVNDHQIASLVAAGTKGWKAVHCGTAARVGVQAVDAVLQHALTLEEFSVAKVQGSPRLARILQSSPKLRVFKAMDTTGIGSGSVPKVPAADLIDWNQEAKALRRWRCRARLETLAVRITDFPLRVRQPQGGVQAGDQHFVEVQQRVFQRLGQFKNLKVLQLGHSVDTNLEQLSCARLTLEHGLDKLRGLKKLEELHIDNMDHRVTQKEEVQWMVKHWPTLRKVIGLHRKSNACKWFKKHHPEIQQRPSN</sequence>
<evidence type="ECO:0000256" key="1">
    <source>
        <dbReference type="SAM" id="MobiDB-lite"/>
    </source>
</evidence>
<dbReference type="Gene3D" id="3.80.10.10">
    <property type="entry name" value="Ribonuclease Inhibitor"/>
    <property type="match status" value="1"/>
</dbReference>
<protein>
    <recommendedName>
        <fullName evidence="4">F-box domain-containing protein</fullName>
    </recommendedName>
</protein>
<dbReference type="EMBL" id="JAAAUY010000632">
    <property type="protein sequence ID" value="KAF9327756.1"/>
    <property type="molecule type" value="Genomic_DNA"/>
</dbReference>
<reference evidence="2" key="1">
    <citation type="journal article" date="2020" name="Fungal Divers.">
        <title>Resolving the Mortierellaceae phylogeny through synthesis of multi-gene phylogenetics and phylogenomics.</title>
        <authorList>
            <person name="Vandepol N."/>
            <person name="Liber J."/>
            <person name="Desiro A."/>
            <person name="Na H."/>
            <person name="Kennedy M."/>
            <person name="Barry K."/>
            <person name="Grigoriev I.V."/>
            <person name="Miller A.N."/>
            <person name="O'Donnell K."/>
            <person name="Stajich J.E."/>
            <person name="Bonito G."/>
        </authorList>
    </citation>
    <scope>NUCLEOTIDE SEQUENCE</scope>
    <source>
        <strain evidence="2">NVP1</strain>
    </source>
</reference>
<evidence type="ECO:0008006" key="4">
    <source>
        <dbReference type="Google" id="ProtNLM"/>
    </source>
</evidence>
<accession>A0A9P5VJ87</accession>
<proteinExistence type="predicted"/>
<evidence type="ECO:0000313" key="3">
    <source>
        <dbReference type="Proteomes" id="UP000696485"/>
    </source>
</evidence>
<dbReference type="InterPro" id="IPR032675">
    <property type="entry name" value="LRR_dom_sf"/>
</dbReference>
<keyword evidence="3" id="KW-1185">Reference proteome</keyword>
<dbReference type="Proteomes" id="UP000696485">
    <property type="component" value="Unassembled WGS sequence"/>
</dbReference>
<name>A0A9P5VJ87_9FUNG</name>
<comment type="caution">
    <text evidence="2">The sequence shown here is derived from an EMBL/GenBank/DDBJ whole genome shotgun (WGS) entry which is preliminary data.</text>
</comment>
<feature type="compositionally biased region" description="Polar residues" evidence="1">
    <location>
        <begin position="85"/>
        <end position="94"/>
    </location>
</feature>
<organism evidence="2 3">
    <name type="scientific">Podila minutissima</name>
    <dbReference type="NCBI Taxonomy" id="64525"/>
    <lineage>
        <taxon>Eukaryota</taxon>
        <taxon>Fungi</taxon>
        <taxon>Fungi incertae sedis</taxon>
        <taxon>Mucoromycota</taxon>
        <taxon>Mortierellomycotina</taxon>
        <taxon>Mortierellomycetes</taxon>
        <taxon>Mortierellales</taxon>
        <taxon>Mortierellaceae</taxon>
        <taxon>Podila</taxon>
    </lineage>
</organism>
<dbReference type="AlphaFoldDB" id="A0A9P5VJ87"/>